<evidence type="ECO:0000313" key="1">
    <source>
        <dbReference type="EMBL" id="MBM6399755.1"/>
    </source>
</evidence>
<gene>
    <name evidence="1" type="ORF">JQN70_05090</name>
</gene>
<proteinExistence type="predicted"/>
<dbReference type="InterPro" id="IPR005331">
    <property type="entry name" value="Sulfotransferase"/>
</dbReference>
<reference evidence="1" key="1">
    <citation type="submission" date="2021-02" db="EMBL/GenBank/DDBJ databases">
        <title>Phycicoccus sp. MQZ13P-5T, whole genome shotgun sequence.</title>
        <authorList>
            <person name="Tuo L."/>
        </authorList>
    </citation>
    <scope>NUCLEOTIDE SEQUENCE</scope>
    <source>
        <strain evidence="1">MQZ13P-5</strain>
    </source>
</reference>
<dbReference type="RefSeq" id="WP_204130245.1">
    <property type="nucleotide sequence ID" value="NZ_JAFDVD010000006.1"/>
</dbReference>
<dbReference type="Pfam" id="PF03567">
    <property type="entry name" value="Sulfotransfer_2"/>
    <property type="match status" value="1"/>
</dbReference>
<accession>A0ABS2CIP6</accession>
<sequence length="313" mass="34734">MTVPESGRFSTWVRTYNGMAFLHPGWALLYVSVPKAAGTALNIALTRSAGIEFPGRFVESLGEEPLVSQTVWDGHAGGRPMVESLDDAAFEALMAAGLRHVLTVVRHPVERLLATWTSKYLVRAPYYRERIGLPDTGYRRFDDVEAVLGDLDALVAHLHATPSLVHRDVHLVSQFELLERDLSRFDHVGRTDRLGETVGWLSERLAREGATLHPVGHDNDSPVRVDPSMVAPRTLARIHDLYRHDYAFLGIDPDDVRLTGTLAPDRLPDVNREIEHNVRAEVLHRALARRPSSAPGLRAVVRQAARVGRGLVG</sequence>
<dbReference type="Proteomes" id="UP001430172">
    <property type="component" value="Unassembled WGS sequence"/>
</dbReference>
<protein>
    <submittedName>
        <fullName evidence="1">Sulfotransferase family 2 domain-containing protein</fullName>
    </submittedName>
</protein>
<comment type="caution">
    <text evidence="1">The sequence shown here is derived from an EMBL/GenBank/DDBJ whole genome shotgun (WGS) entry which is preliminary data.</text>
</comment>
<name>A0ABS2CIP6_9MICO</name>
<dbReference type="EMBL" id="JAFDVD010000006">
    <property type="protein sequence ID" value="MBM6399755.1"/>
    <property type="molecule type" value="Genomic_DNA"/>
</dbReference>
<evidence type="ECO:0000313" key="2">
    <source>
        <dbReference type="Proteomes" id="UP001430172"/>
    </source>
</evidence>
<keyword evidence="2" id="KW-1185">Reference proteome</keyword>
<organism evidence="1 2">
    <name type="scientific">Phycicoccus sonneratiae</name>
    <dbReference type="NCBI Taxonomy" id="2807628"/>
    <lineage>
        <taxon>Bacteria</taxon>
        <taxon>Bacillati</taxon>
        <taxon>Actinomycetota</taxon>
        <taxon>Actinomycetes</taxon>
        <taxon>Micrococcales</taxon>
        <taxon>Intrasporangiaceae</taxon>
        <taxon>Phycicoccus</taxon>
    </lineage>
</organism>